<reference evidence="4" key="1">
    <citation type="submission" date="2022-11" db="UniProtKB">
        <authorList>
            <consortium name="WormBaseParasite"/>
        </authorList>
    </citation>
    <scope>IDENTIFICATION</scope>
</reference>
<keyword evidence="1" id="KW-0677">Repeat</keyword>
<dbReference type="PANTHER" id="PTHR12247:SF131">
    <property type="entry name" value="LD05287P"/>
    <property type="match status" value="1"/>
</dbReference>
<dbReference type="Proteomes" id="UP000887569">
    <property type="component" value="Unplaced"/>
</dbReference>
<accession>A0A914ZKX7</accession>
<dbReference type="GO" id="GO:0003682">
    <property type="term" value="F:chromatin binding"/>
    <property type="evidence" value="ECO:0007669"/>
    <property type="project" value="TreeGrafter"/>
</dbReference>
<keyword evidence="3" id="KW-1185">Reference proteome</keyword>
<feature type="repeat" description="MBT" evidence="2">
    <location>
        <begin position="10"/>
        <end position="135"/>
    </location>
</feature>
<feature type="repeat" description="MBT" evidence="2">
    <location>
        <begin position="145"/>
        <end position="263"/>
    </location>
</feature>
<evidence type="ECO:0000313" key="4">
    <source>
        <dbReference type="WBParaSite" id="PgB04_g158_t01"/>
    </source>
</evidence>
<evidence type="ECO:0000256" key="1">
    <source>
        <dbReference type="ARBA" id="ARBA00022737"/>
    </source>
</evidence>
<dbReference type="PANTHER" id="PTHR12247">
    <property type="entry name" value="POLYCOMB GROUP PROTEIN"/>
    <property type="match status" value="1"/>
</dbReference>
<feature type="repeat" description="MBT" evidence="2">
    <location>
        <begin position="392"/>
        <end position="491"/>
    </location>
</feature>
<evidence type="ECO:0000256" key="2">
    <source>
        <dbReference type="PROSITE-ProRule" id="PRU00459"/>
    </source>
</evidence>
<dbReference type="Pfam" id="PF02820">
    <property type="entry name" value="MBT"/>
    <property type="match status" value="4"/>
</dbReference>
<evidence type="ECO:0000313" key="3">
    <source>
        <dbReference type="Proteomes" id="UP000887569"/>
    </source>
</evidence>
<name>A0A914ZKX7_PARUN</name>
<dbReference type="PROSITE" id="PS51079">
    <property type="entry name" value="MBT"/>
    <property type="match status" value="4"/>
</dbReference>
<dbReference type="SMART" id="SM00561">
    <property type="entry name" value="MBT"/>
    <property type="match status" value="4"/>
</dbReference>
<dbReference type="GO" id="GO:0005634">
    <property type="term" value="C:nucleus"/>
    <property type="evidence" value="ECO:0007669"/>
    <property type="project" value="InterPro"/>
</dbReference>
<dbReference type="CDD" id="cd20097">
    <property type="entry name" value="MBT_dSfmbt-like_rpt1"/>
    <property type="match status" value="1"/>
</dbReference>
<dbReference type="AlphaFoldDB" id="A0A914ZKX7"/>
<protein>
    <submittedName>
        <fullName evidence="4">Uncharacterized protein</fullName>
    </submittedName>
</protein>
<dbReference type="InterPro" id="IPR004092">
    <property type="entry name" value="Mbt"/>
</dbReference>
<dbReference type="GO" id="GO:0045892">
    <property type="term" value="P:negative regulation of DNA-templated transcription"/>
    <property type="evidence" value="ECO:0007669"/>
    <property type="project" value="TreeGrafter"/>
</dbReference>
<dbReference type="WBParaSite" id="PgB04_g158_t01">
    <property type="protein sequence ID" value="PgB04_g158_t01"/>
    <property type="gene ID" value="PgB04_g158"/>
</dbReference>
<dbReference type="Gene3D" id="2.30.30.140">
    <property type="match status" value="4"/>
</dbReference>
<proteinExistence type="predicted"/>
<dbReference type="SUPFAM" id="SSF63748">
    <property type="entry name" value="Tudor/PWWP/MBT"/>
    <property type="match status" value="4"/>
</dbReference>
<dbReference type="InterPro" id="IPR050548">
    <property type="entry name" value="PcG_chromatin_remod_factors"/>
</dbReference>
<dbReference type="GO" id="GO:0042393">
    <property type="term" value="F:histone binding"/>
    <property type="evidence" value="ECO:0007669"/>
    <property type="project" value="TreeGrafter"/>
</dbReference>
<sequence length="503" mass="57663">SKVDAMKGSYKWDEYLEKILIKMNEDNDHDSQCSDYVVPAECFYEAPFGEYAQHIVPNIKLEVALNDESTSYVDESTSLFWVANVQKIAGYRILVRYEGMDQKGDEANDLWINLGSSELRHVGFSAEDTDSRFLVPPMSIARRRSDWPQYLLCHLHAYKTLPSTWPEIQKRKLNNFKFKKGDRVELLDGLVSMRVRPALIEAVIGSRVLVKVSAKDMNKSDLHRQDDEEEDNQIEEGIWMDHCSPLLFYVGWAYKVGYQLLANDEYKRHASEIASALKAGSSRIPYAKNDTRPEQFQDYIDCCKLKGEEKIFVEWEKGMKLEILDPLDTWKELRVATVLEVLADGYLKLGFDGEEMEEDCLPIHSASPLLFPVGYCEKYGLRIKGPQGEGKFDWKSHLKQSKAIAAPEILFEDDPPPSAVEKFKIGAKLEAVDMCEPHLICAATVAAHKGRLLQIKYDGWDDSYDQLFDYRSNNIFPIGWCEMNGYKLEAPKMETKKKAKSKK</sequence>
<organism evidence="3 4">
    <name type="scientific">Parascaris univalens</name>
    <name type="common">Nematode worm</name>
    <dbReference type="NCBI Taxonomy" id="6257"/>
    <lineage>
        <taxon>Eukaryota</taxon>
        <taxon>Metazoa</taxon>
        <taxon>Ecdysozoa</taxon>
        <taxon>Nematoda</taxon>
        <taxon>Chromadorea</taxon>
        <taxon>Rhabditida</taxon>
        <taxon>Spirurina</taxon>
        <taxon>Ascaridomorpha</taxon>
        <taxon>Ascaridoidea</taxon>
        <taxon>Ascarididae</taxon>
        <taxon>Parascaris</taxon>
    </lineage>
</organism>
<feature type="repeat" description="MBT" evidence="2">
    <location>
        <begin position="264"/>
        <end position="386"/>
    </location>
</feature>